<dbReference type="Proteomes" id="UP001140206">
    <property type="component" value="Chromosome 1"/>
</dbReference>
<evidence type="ECO:0000256" key="6">
    <source>
        <dbReference type="ARBA" id="ARBA00022837"/>
    </source>
</evidence>
<evidence type="ECO:0000256" key="7">
    <source>
        <dbReference type="ARBA" id="ARBA00023002"/>
    </source>
</evidence>
<gene>
    <name evidence="12" type="ORF">LUZ62_021712</name>
</gene>
<keyword evidence="7" id="KW-0560">Oxidoreductase</keyword>
<keyword evidence="4" id="KW-0349">Heme</keyword>
<keyword evidence="8" id="KW-0408">Iron</keyword>
<protein>
    <submittedName>
        <fullName evidence="12">Peroxidase</fullName>
    </submittedName>
</protein>
<accession>A0AAV8GZZ6</accession>
<evidence type="ECO:0000256" key="5">
    <source>
        <dbReference type="ARBA" id="ARBA00022723"/>
    </source>
</evidence>
<keyword evidence="13" id="KW-1185">Reference proteome</keyword>
<dbReference type="PRINTS" id="PR00461">
    <property type="entry name" value="PLPEROXIDASE"/>
</dbReference>
<evidence type="ECO:0000256" key="4">
    <source>
        <dbReference type="ARBA" id="ARBA00022617"/>
    </source>
</evidence>
<sequence length="85" mass="9292">MDPGNLLTFNTIYFTGVMNNQGLFVADAALLNNRTTRAYVEAIYRANSPKLFFLDFALSMIHMGGIKPLIGTNGTIRAVCGSFVN</sequence>
<dbReference type="InterPro" id="IPR010255">
    <property type="entry name" value="Haem_peroxidase_sf"/>
</dbReference>
<evidence type="ECO:0000256" key="2">
    <source>
        <dbReference type="ARBA" id="ARBA00001970"/>
    </source>
</evidence>
<feature type="binding site" evidence="10">
    <location>
        <position position="2"/>
    </location>
    <ligand>
        <name>Ca(2+)</name>
        <dbReference type="ChEBI" id="CHEBI:29108"/>
        <label>2</label>
    </ligand>
</feature>
<dbReference type="GO" id="GO:0006979">
    <property type="term" value="P:response to oxidative stress"/>
    <property type="evidence" value="ECO:0007669"/>
    <property type="project" value="InterPro"/>
</dbReference>
<dbReference type="PROSITE" id="PS50873">
    <property type="entry name" value="PEROXIDASE_4"/>
    <property type="match status" value="1"/>
</dbReference>
<keyword evidence="6 10" id="KW-0106">Calcium</keyword>
<evidence type="ECO:0000256" key="8">
    <source>
        <dbReference type="ARBA" id="ARBA00023004"/>
    </source>
</evidence>
<name>A0AAV8GZZ6_9POAL</name>
<evidence type="ECO:0000259" key="11">
    <source>
        <dbReference type="PROSITE" id="PS50873"/>
    </source>
</evidence>
<keyword evidence="5 10" id="KW-0479">Metal-binding</keyword>
<dbReference type="PANTHER" id="PTHR31388">
    <property type="entry name" value="PEROXIDASE 72-RELATED"/>
    <property type="match status" value="1"/>
</dbReference>
<evidence type="ECO:0000313" key="12">
    <source>
        <dbReference type="EMBL" id="KAJ4809146.1"/>
    </source>
</evidence>
<evidence type="ECO:0000313" key="13">
    <source>
        <dbReference type="Proteomes" id="UP001140206"/>
    </source>
</evidence>
<dbReference type="GO" id="GO:0046872">
    <property type="term" value="F:metal ion binding"/>
    <property type="evidence" value="ECO:0007669"/>
    <property type="project" value="UniProtKB-KW"/>
</dbReference>
<evidence type="ECO:0000256" key="1">
    <source>
        <dbReference type="ARBA" id="ARBA00000189"/>
    </source>
</evidence>
<dbReference type="InterPro" id="IPR002016">
    <property type="entry name" value="Haem_peroxidase"/>
</dbReference>
<dbReference type="GO" id="GO:0042744">
    <property type="term" value="P:hydrogen peroxide catabolic process"/>
    <property type="evidence" value="ECO:0007669"/>
    <property type="project" value="UniProtKB-KW"/>
</dbReference>
<proteinExistence type="predicted"/>
<dbReference type="GO" id="GO:0020037">
    <property type="term" value="F:heme binding"/>
    <property type="evidence" value="ECO:0007669"/>
    <property type="project" value="InterPro"/>
</dbReference>
<comment type="catalytic activity">
    <reaction evidence="1">
        <text>2 a phenolic donor + H2O2 = 2 a phenolic radical donor + 2 H2O</text>
        <dbReference type="Rhea" id="RHEA:56136"/>
        <dbReference type="ChEBI" id="CHEBI:15377"/>
        <dbReference type="ChEBI" id="CHEBI:16240"/>
        <dbReference type="ChEBI" id="CHEBI:139520"/>
        <dbReference type="ChEBI" id="CHEBI:139521"/>
        <dbReference type="EC" id="1.11.1.7"/>
    </reaction>
</comment>
<dbReference type="SUPFAM" id="SSF48113">
    <property type="entry name" value="Heme-dependent peroxidases"/>
    <property type="match status" value="1"/>
</dbReference>
<evidence type="ECO:0000256" key="9">
    <source>
        <dbReference type="ARBA" id="ARBA00023324"/>
    </source>
</evidence>
<comment type="cofactor">
    <cofactor evidence="10">
        <name>Ca(2+)</name>
        <dbReference type="ChEBI" id="CHEBI:29108"/>
    </cofactor>
    <text evidence="10">Binds 2 calcium ions per subunit.</text>
</comment>
<reference evidence="12" key="1">
    <citation type="submission" date="2022-08" db="EMBL/GenBank/DDBJ databases">
        <authorList>
            <person name="Marques A."/>
        </authorList>
    </citation>
    <scope>NUCLEOTIDE SEQUENCE</scope>
    <source>
        <strain evidence="12">RhyPub2mFocal</strain>
        <tissue evidence="12">Leaves</tissue>
    </source>
</reference>
<dbReference type="PANTHER" id="PTHR31388:SF5">
    <property type="entry name" value="PEROXIDASE"/>
    <property type="match status" value="1"/>
</dbReference>
<organism evidence="12 13">
    <name type="scientific">Rhynchospora pubera</name>
    <dbReference type="NCBI Taxonomy" id="906938"/>
    <lineage>
        <taxon>Eukaryota</taxon>
        <taxon>Viridiplantae</taxon>
        <taxon>Streptophyta</taxon>
        <taxon>Embryophyta</taxon>
        <taxon>Tracheophyta</taxon>
        <taxon>Spermatophyta</taxon>
        <taxon>Magnoliopsida</taxon>
        <taxon>Liliopsida</taxon>
        <taxon>Poales</taxon>
        <taxon>Cyperaceae</taxon>
        <taxon>Cyperoideae</taxon>
        <taxon>Rhynchosporeae</taxon>
        <taxon>Rhynchospora</taxon>
    </lineage>
</organism>
<dbReference type="GO" id="GO:0140825">
    <property type="term" value="F:lactoperoxidase activity"/>
    <property type="evidence" value="ECO:0007669"/>
    <property type="project" value="UniProtKB-EC"/>
</dbReference>
<dbReference type="Gene3D" id="1.10.420.10">
    <property type="entry name" value="Peroxidase, domain 2"/>
    <property type="match status" value="1"/>
</dbReference>
<keyword evidence="3 12" id="KW-0575">Peroxidase</keyword>
<dbReference type="InterPro" id="IPR000823">
    <property type="entry name" value="Peroxidase_pln"/>
</dbReference>
<feature type="domain" description="Plant heme peroxidase family profile" evidence="11">
    <location>
        <begin position="1"/>
        <end position="84"/>
    </location>
</feature>
<evidence type="ECO:0000256" key="3">
    <source>
        <dbReference type="ARBA" id="ARBA00022559"/>
    </source>
</evidence>
<keyword evidence="9" id="KW-0376">Hydrogen peroxide</keyword>
<comment type="cofactor">
    <cofactor evidence="2">
        <name>heme b</name>
        <dbReference type="ChEBI" id="CHEBI:60344"/>
    </cofactor>
</comment>
<evidence type="ECO:0000256" key="10">
    <source>
        <dbReference type="PIRSR" id="PIRSR600823-3"/>
    </source>
</evidence>
<comment type="caution">
    <text evidence="12">The sequence shown here is derived from an EMBL/GenBank/DDBJ whole genome shotgun (WGS) entry which is preliminary data.</text>
</comment>
<dbReference type="EMBL" id="JAMFTS010000001">
    <property type="protein sequence ID" value="KAJ4809146.1"/>
    <property type="molecule type" value="Genomic_DNA"/>
</dbReference>
<dbReference type="AlphaFoldDB" id="A0AAV8GZZ6"/>